<dbReference type="InterPro" id="IPR018062">
    <property type="entry name" value="HTH_AraC-typ_CS"/>
</dbReference>
<dbReference type="PANTHER" id="PTHR42713:SF3">
    <property type="entry name" value="TRANSCRIPTIONAL REGULATORY PROTEIN HPTR"/>
    <property type="match status" value="1"/>
</dbReference>
<sequence length="291" mass="33674">MYKVLLVDDERWIVESLKKALDWEGYGFRIAGEAYNGVDAYDRIAELQPDLAFVDIRMPGMNGLELIQKVREQDYAIEMVVASGHAEFEYARKAMNTGAAGYCIKPFHRGELAEVVQRIKKRLDKQSEKRAASTRQAQQLGGLPEQQPRQHEAGMQAQQSGQPETGMQVQQPEQLSEQGPFLQEKKGNPQLREILSYLQENYYHNITVQSVSKRFFMHPNYLSQLFKKEMKTNFTQYVTSMRMACAQRLLRESELPVSDIAERTGYRDYFYFARTFKKHTGMTPTAYREAQ</sequence>
<dbReference type="EMBL" id="JBHTJZ010000021">
    <property type="protein sequence ID" value="MFD0960509.1"/>
    <property type="molecule type" value="Genomic_DNA"/>
</dbReference>
<comment type="caution">
    <text evidence="12">The sequence shown here is derived from an EMBL/GenBank/DDBJ whole genome shotgun (WGS) entry which is preliminary data.</text>
</comment>
<evidence type="ECO:0000256" key="3">
    <source>
        <dbReference type="ARBA" id="ARBA00022553"/>
    </source>
</evidence>
<evidence type="ECO:0000256" key="1">
    <source>
        <dbReference type="ARBA" id="ARBA00004496"/>
    </source>
</evidence>
<keyword evidence="7" id="KW-0804">Transcription</keyword>
<evidence type="ECO:0000256" key="2">
    <source>
        <dbReference type="ARBA" id="ARBA00022490"/>
    </source>
</evidence>
<dbReference type="SMART" id="SM00448">
    <property type="entry name" value="REC"/>
    <property type="match status" value="1"/>
</dbReference>
<organism evidence="12 13">
    <name type="scientific">Paenibacillus chungangensis</name>
    <dbReference type="NCBI Taxonomy" id="696535"/>
    <lineage>
        <taxon>Bacteria</taxon>
        <taxon>Bacillati</taxon>
        <taxon>Bacillota</taxon>
        <taxon>Bacilli</taxon>
        <taxon>Bacillales</taxon>
        <taxon>Paenibacillaceae</taxon>
        <taxon>Paenibacillus</taxon>
    </lineage>
</organism>
<keyword evidence="13" id="KW-1185">Reference proteome</keyword>
<dbReference type="SMART" id="SM00342">
    <property type="entry name" value="HTH_ARAC"/>
    <property type="match status" value="1"/>
</dbReference>
<feature type="domain" description="Response regulatory" evidence="11">
    <location>
        <begin position="3"/>
        <end position="120"/>
    </location>
</feature>
<evidence type="ECO:0000256" key="9">
    <source>
        <dbReference type="SAM" id="MobiDB-lite"/>
    </source>
</evidence>
<protein>
    <submittedName>
        <fullName evidence="12">Response regulator</fullName>
    </submittedName>
</protein>
<keyword evidence="2" id="KW-0963">Cytoplasm</keyword>
<dbReference type="PROSITE" id="PS00041">
    <property type="entry name" value="HTH_ARAC_FAMILY_1"/>
    <property type="match status" value="1"/>
</dbReference>
<evidence type="ECO:0000313" key="12">
    <source>
        <dbReference type="EMBL" id="MFD0960509.1"/>
    </source>
</evidence>
<dbReference type="InterPro" id="IPR018060">
    <property type="entry name" value="HTH_AraC"/>
</dbReference>
<dbReference type="PRINTS" id="PR00032">
    <property type="entry name" value="HTHARAC"/>
</dbReference>
<feature type="compositionally biased region" description="Polar residues" evidence="9">
    <location>
        <begin position="156"/>
        <end position="175"/>
    </location>
</feature>
<keyword evidence="4" id="KW-0902">Two-component regulatory system</keyword>
<evidence type="ECO:0000256" key="4">
    <source>
        <dbReference type="ARBA" id="ARBA00023012"/>
    </source>
</evidence>
<dbReference type="PANTHER" id="PTHR42713">
    <property type="entry name" value="HISTIDINE KINASE-RELATED"/>
    <property type="match status" value="1"/>
</dbReference>
<evidence type="ECO:0000256" key="7">
    <source>
        <dbReference type="ARBA" id="ARBA00023163"/>
    </source>
</evidence>
<evidence type="ECO:0000256" key="6">
    <source>
        <dbReference type="ARBA" id="ARBA00023125"/>
    </source>
</evidence>
<feature type="modified residue" description="4-aspartylphosphate" evidence="8">
    <location>
        <position position="55"/>
    </location>
</feature>
<dbReference type="Proteomes" id="UP001596989">
    <property type="component" value="Unassembled WGS sequence"/>
</dbReference>
<dbReference type="InterPro" id="IPR051552">
    <property type="entry name" value="HptR"/>
</dbReference>
<accession>A0ABW3HSF9</accession>
<evidence type="ECO:0000256" key="5">
    <source>
        <dbReference type="ARBA" id="ARBA00023015"/>
    </source>
</evidence>
<dbReference type="Gene3D" id="1.10.10.60">
    <property type="entry name" value="Homeodomain-like"/>
    <property type="match status" value="2"/>
</dbReference>
<evidence type="ECO:0000259" key="10">
    <source>
        <dbReference type="PROSITE" id="PS01124"/>
    </source>
</evidence>
<dbReference type="InterPro" id="IPR011006">
    <property type="entry name" value="CheY-like_superfamily"/>
</dbReference>
<feature type="domain" description="HTH araC/xylS-type" evidence="10">
    <location>
        <begin position="192"/>
        <end position="290"/>
    </location>
</feature>
<dbReference type="Pfam" id="PF00072">
    <property type="entry name" value="Response_reg"/>
    <property type="match status" value="1"/>
</dbReference>
<keyword evidence="3 8" id="KW-0597">Phosphoprotein</keyword>
<evidence type="ECO:0000256" key="8">
    <source>
        <dbReference type="PROSITE-ProRule" id="PRU00169"/>
    </source>
</evidence>
<name>A0ABW3HSF9_9BACL</name>
<dbReference type="InterPro" id="IPR020449">
    <property type="entry name" value="Tscrpt_reg_AraC-type_HTH"/>
</dbReference>
<evidence type="ECO:0000259" key="11">
    <source>
        <dbReference type="PROSITE" id="PS50110"/>
    </source>
</evidence>
<keyword evidence="6" id="KW-0238">DNA-binding</keyword>
<dbReference type="Gene3D" id="3.40.50.2300">
    <property type="match status" value="1"/>
</dbReference>
<dbReference type="SUPFAM" id="SSF46689">
    <property type="entry name" value="Homeodomain-like"/>
    <property type="match status" value="2"/>
</dbReference>
<dbReference type="RefSeq" id="WP_377565025.1">
    <property type="nucleotide sequence ID" value="NZ_JBHTJZ010000021.1"/>
</dbReference>
<comment type="subcellular location">
    <subcellularLocation>
        <location evidence="1">Cytoplasm</location>
    </subcellularLocation>
</comment>
<reference evidence="13" key="1">
    <citation type="journal article" date="2019" name="Int. J. Syst. Evol. Microbiol.">
        <title>The Global Catalogue of Microorganisms (GCM) 10K type strain sequencing project: providing services to taxonomists for standard genome sequencing and annotation.</title>
        <authorList>
            <consortium name="The Broad Institute Genomics Platform"/>
            <consortium name="The Broad Institute Genome Sequencing Center for Infectious Disease"/>
            <person name="Wu L."/>
            <person name="Ma J."/>
        </authorList>
    </citation>
    <scope>NUCLEOTIDE SEQUENCE [LARGE SCALE GENOMIC DNA]</scope>
    <source>
        <strain evidence="13">CCUG 59129</strain>
    </source>
</reference>
<dbReference type="Pfam" id="PF12833">
    <property type="entry name" value="HTH_18"/>
    <property type="match status" value="1"/>
</dbReference>
<dbReference type="PROSITE" id="PS50110">
    <property type="entry name" value="RESPONSE_REGULATORY"/>
    <property type="match status" value="1"/>
</dbReference>
<keyword evidence="5" id="KW-0805">Transcription regulation</keyword>
<gene>
    <name evidence="12" type="ORF">ACFQ2I_14035</name>
</gene>
<evidence type="ECO:0000313" key="13">
    <source>
        <dbReference type="Proteomes" id="UP001596989"/>
    </source>
</evidence>
<dbReference type="InterPro" id="IPR009057">
    <property type="entry name" value="Homeodomain-like_sf"/>
</dbReference>
<dbReference type="InterPro" id="IPR001789">
    <property type="entry name" value="Sig_transdc_resp-reg_receiver"/>
</dbReference>
<proteinExistence type="predicted"/>
<dbReference type="CDD" id="cd17536">
    <property type="entry name" value="REC_YesN-like"/>
    <property type="match status" value="1"/>
</dbReference>
<feature type="region of interest" description="Disordered" evidence="9">
    <location>
        <begin position="124"/>
        <end position="175"/>
    </location>
</feature>
<dbReference type="SUPFAM" id="SSF52172">
    <property type="entry name" value="CheY-like"/>
    <property type="match status" value="1"/>
</dbReference>
<dbReference type="PROSITE" id="PS01124">
    <property type="entry name" value="HTH_ARAC_FAMILY_2"/>
    <property type="match status" value="1"/>
</dbReference>